<dbReference type="SMART" id="SM00307">
    <property type="entry name" value="ILWEQ"/>
    <property type="match status" value="1"/>
</dbReference>
<evidence type="ECO:0000313" key="5">
    <source>
        <dbReference type="EMBL" id="CAF3904766.1"/>
    </source>
</evidence>
<dbReference type="Pfam" id="PF08913">
    <property type="entry name" value="VBS"/>
    <property type="match status" value="1"/>
</dbReference>
<dbReference type="InterPro" id="IPR015009">
    <property type="entry name" value="Vinculin-bd_dom"/>
</dbReference>
<dbReference type="GO" id="GO:0005925">
    <property type="term" value="C:focal adhesion"/>
    <property type="evidence" value="ECO:0007669"/>
    <property type="project" value="TreeGrafter"/>
</dbReference>
<sequence>MTKSTVAMEHIECDNAVREMETSKILLQQSVSQSCTNYTYFEALDNVVENSKRLGEAMTHIASASKNTNHQLFVQAVREASKAVYGLVESSAQASYLIGISEIASTKGTDSIVDQVLFNRFVTSIRHACSDLSNPSIDRTDILTLATTIAKNTSALCNISRDASSNTTNPTVRRRFVQSAKDVANATAELVRTIKILDGSYTQENHRHCIETSRPLVQAIDELYAYAMSKEFASIPPTISSAGRQLQEPILSAAKNVVDGACRIIECSKTLIINSKDASLWQQLATHTKSVSEAIKRLATSVKEMTPGQHECERAVEELRKLFQEVDKAIMNIDSLRKTDKSAEFHQEQITSSSHFLTELVNSIRHSAKCEAERINCYMSKFITYLEPFLHHTINYVSYMTHRQEKLPLLEQSKSLVETSLQLILSTKESGGNVKHIQWHKIVDNNSDLLVKLINKLVHTIEEQSSAMAARNGLCEKIYKLISTLDSTMTTNQGHFIDYQNRMTETLRQITKTIEQIHHSSDVANLANQLTCQYNELIHVTYGAMGTATTNDLAVHIKNIVKDLGLVFIELIEKLGRDNSNSDLDILYRKLIEKISYILTVLRGSAHGIEACITAASAVSSIITDLDTAILYANSGSLNSEHVDESFSDHREAILKTAKLLVEDTKTLVAGAASSQEQLAQAARAAVRTITKITVATAKAVSAGQSCQQDDITSAANMGRKSITDLLVICKSTACLTDDKNLQKCILDNGRTCVENYKELLETIHMLIHNPSNETKQRLLNYSRAIMQSTQELVRCAQQLKGADFIDSDDPSYRAENELLYAAQSIESAAKKLSTLKPRRKVQEVNENLNFDEQILEAAKSIMNAAGALITAATLAQKELVSQGKLSSKSSSDAHGQWSEGLISAASYVASACHVLCDAANELVQGHGTEEKLISSAKQVSSNTAALLVACKVKADFMSQSMTRLQNAGNAVKRAADTLVRSAQQAADMKQEDQPFEVSTSLVTGIAQEIKCKEAILTKERELDEARNRLKAIRLAKYGHNEQESNDST</sequence>
<dbReference type="PANTHER" id="PTHR19981">
    <property type="entry name" value="TALIN"/>
    <property type="match status" value="1"/>
</dbReference>
<dbReference type="FunFam" id="1.20.1410.10:FF:000001">
    <property type="entry name" value="Talin 2"/>
    <property type="match status" value="1"/>
</dbReference>
<comment type="subcellular location">
    <subcellularLocation>
        <location evidence="1">Cytoplasm</location>
    </subcellularLocation>
</comment>
<dbReference type="GO" id="GO:0005178">
    <property type="term" value="F:integrin binding"/>
    <property type="evidence" value="ECO:0007669"/>
    <property type="project" value="TreeGrafter"/>
</dbReference>
<dbReference type="SUPFAM" id="SSF109885">
    <property type="entry name" value="I/LWEQ domain"/>
    <property type="match status" value="3"/>
</dbReference>
<gene>
    <name evidence="5" type="ORF">GIL414_LOCUS6744</name>
</gene>
<dbReference type="Pfam" id="PF01608">
    <property type="entry name" value="I_LWEQ"/>
    <property type="match status" value="1"/>
</dbReference>
<dbReference type="InterPro" id="IPR002558">
    <property type="entry name" value="ILWEQ_dom"/>
</dbReference>
<dbReference type="Gene3D" id="1.20.120.230">
    <property type="entry name" value="Alpha-catenin/vinculin-like"/>
    <property type="match status" value="2"/>
</dbReference>
<accession>A0A8S2LSD6</accession>
<dbReference type="SUPFAM" id="SSF47220">
    <property type="entry name" value="alpha-catenin/vinculin-like"/>
    <property type="match status" value="1"/>
</dbReference>
<evidence type="ECO:0000256" key="2">
    <source>
        <dbReference type="ARBA" id="ARBA00022490"/>
    </source>
</evidence>
<feature type="domain" description="I/LWEQ" evidence="4">
    <location>
        <begin position="803"/>
        <end position="1041"/>
    </location>
</feature>
<dbReference type="AlphaFoldDB" id="A0A8S2LSD6"/>
<dbReference type="InterPro" id="IPR036723">
    <property type="entry name" value="Alpha-catenin/vinculin-like_sf"/>
</dbReference>
<dbReference type="Gene3D" id="1.20.1410.10">
    <property type="entry name" value="I/LWEQ domain"/>
    <property type="match status" value="1"/>
</dbReference>
<dbReference type="InterPro" id="IPR054082">
    <property type="entry name" value="Talin_IBS2B"/>
</dbReference>
<dbReference type="InterPro" id="IPR054060">
    <property type="entry name" value="TLN1-like_RS"/>
</dbReference>
<feature type="coiled-coil region" evidence="3">
    <location>
        <begin position="312"/>
        <end position="339"/>
    </location>
</feature>
<evidence type="ECO:0000256" key="3">
    <source>
        <dbReference type="SAM" id="Coils"/>
    </source>
</evidence>
<protein>
    <recommendedName>
        <fullName evidence="4">I/LWEQ domain-containing protein</fullName>
    </recommendedName>
</protein>
<dbReference type="GO" id="GO:0005737">
    <property type="term" value="C:cytoplasm"/>
    <property type="evidence" value="ECO:0007669"/>
    <property type="project" value="UniProtKB-SubCell"/>
</dbReference>
<dbReference type="Pfam" id="PF21896">
    <property type="entry name" value="Talin_IBS2B"/>
    <property type="match status" value="2"/>
</dbReference>
<evidence type="ECO:0000259" key="4">
    <source>
        <dbReference type="PROSITE" id="PS50945"/>
    </source>
</evidence>
<reference evidence="5" key="1">
    <citation type="submission" date="2021-02" db="EMBL/GenBank/DDBJ databases">
        <authorList>
            <person name="Nowell W R."/>
        </authorList>
    </citation>
    <scope>NUCLEOTIDE SEQUENCE</scope>
</reference>
<dbReference type="PROSITE" id="PS51257">
    <property type="entry name" value="PROKAR_LIPOPROTEIN"/>
    <property type="match status" value="1"/>
</dbReference>
<keyword evidence="2" id="KW-0963">Cytoplasm</keyword>
<dbReference type="GO" id="GO:0098609">
    <property type="term" value="P:cell-cell adhesion"/>
    <property type="evidence" value="ECO:0007669"/>
    <property type="project" value="TreeGrafter"/>
</dbReference>
<organism evidence="5 6">
    <name type="scientific">Rotaria magnacalcarata</name>
    <dbReference type="NCBI Taxonomy" id="392030"/>
    <lineage>
        <taxon>Eukaryota</taxon>
        <taxon>Metazoa</taxon>
        <taxon>Spiralia</taxon>
        <taxon>Gnathifera</taxon>
        <taxon>Rotifera</taxon>
        <taxon>Eurotatoria</taxon>
        <taxon>Bdelloidea</taxon>
        <taxon>Philodinida</taxon>
        <taxon>Philodinidae</taxon>
        <taxon>Rotaria</taxon>
    </lineage>
</organism>
<dbReference type="PANTHER" id="PTHR19981:SF1">
    <property type="entry name" value="RHEA, ISOFORM B"/>
    <property type="match status" value="1"/>
</dbReference>
<keyword evidence="3" id="KW-0175">Coiled coil</keyword>
<dbReference type="EMBL" id="CAJOBJ010001962">
    <property type="protein sequence ID" value="CAF3904766.1"/>
    <property type="molecule type" value="Genomic_DNA"/>
</dbReference>
<dbReference type="Proteomes" id="UP000681720">
    <property type="component" value="Unassembled WGS sequence"/>
</dbReference>
<proteinExistence type="predicted"/>
<dbReference type="GO" id="GO:0005886">
    <property type="term" value="C:plasma membrane"/>
    <property type="evidence" value="ECO:0007669"/>
    <property type="project" value="TreeGrafter"/>
</dbReference>
<dbReference type="Gene3D" id="1.20.1420.10">
    <property type="entry name" value="Talin, central domain"/>
    <property type="match status" value="3"/>
</dbReference>
<evidence type="ECO:0000256" key="1">
    <source>
        <dbReference type="ARBA" id="ARBA00004496"/>
    </source>
</evidence>
<dbReference type="GO" id="GO:0051015">
    <property type="term" value="F:actin filament binding"/>
    <property type="evidence" value="ECO:0007669"/>
    <property type="project" value="InterPro"/>
</dbReference>
<comment type="caution">
    <text evidence="5">The sequence shown here is derived from an EMBL/GenBank/DDBJ whole genome shotgun (WGS) entry which is preliminary data.</text>
</comment>
<dbReference type="InterPro" id="IPR035964">
    <property type="entry name" value="I/LWEQ_dom_sf"/>
</dbReference>
<dbReference type="GO" id="GO:0030036">
    <property type="term" value="P:actin cytoskeleton organization"/>
    <property type="evidence" value="ECO:0007669"/>
    <property type="project" value="TreeGrafter"/>
</dbReference>
<dbReference type="Pfam" id="PF21865">
    <property type="entry name" value="TLN1-like_RS"/>
    <property type="match status" value="1"/>
</dbReference>
<dbReference type="PROSITE" id="PS50945">
    <property type="entry name" value="I_LWEQ"/>
    <property type="match status" value="1"/>
</dbReference>
<evidence type="ECO:0000313" key="6">
    <source>
        <dbReference type="Proteomes" id="UP000681720"/>
    </source>
</evidence>
<name>A0A8S2LSD6_9BILA</name>